<organism evidence="1 2">
    <name type="scientific">Panagrolaimus sp. JU765</name>
    <dbReference type="NCBI Taxonomy" id="591449"/>
    <lineage>
        <taxon>Eukaryota</taxon>
        <taxon>Metazoa</taxon>
        <taxon>Ecdysozoa</taxon>
        <taxon>Nematoda</taxon>
        <taxon>Chromadorea</taxon>
        <taxon>Rhabditida</taxon>
        <taxon>Tylenchina</taxon>
        <taxon>Panagrolaimomorpha</taxon>
        <taxon>Panagrolaimoidea</taxon>
        <taxon>Panagrolaimidae</taxon>
        <taxon>Panagrolaimus</taxon>
    </lineage>
</organism>
<name>A0AC34R2V4_9BILA</name>
<proteinExistence type="predicted"/>
<evidence type="ECO:0000313" key="1">
    <source>
        <dbReference type="Proteomes" id="UP000887576"/>
    </source>
</evidence>
<dbReference type="Proteomes" id="UP000887576">
    <property type="component" value="Unplaced"/>
</dbReference>
<evidence type="ECO:0000313" key="2">
    <source>
        <dbReference type="WBParaSite" id="JU765_v2.g2886.t1"/>
    </source>
</evidence>
<reference evidence="2" key="1">
    <citation type="submission" date="2022-11" db="UniProtKB">
        <authorList>
            <consortium name="WormBaseParasite"/>
        </authorList>
    </citation>
    <scope>IDENTIFICATION</scope>
</reference>
<protein>
    <submittedName>
        <fullName evidence="2">Uncharacterized protein</fullName>
    </submittedName>
</protein>
<dbReference type="WBParaSite" id="JU765_v2.g2886.t1">
    <property type="protein sequence ID" value="JU765_v2.g2886.t1"/>
    <property type="gene ID" value="JU765_v2.g2886"/>
</dbReference>
<sequence>MFLRLLILVLLISQATCSVKILCNKKPLAHYGVLQGTTPVVTNGNGELASGRTYTIYHQCPFTDKYADRCRVISTIKTTLNTDVTIDLGKVKSTGDYKIEC</sequence>
<accession>A0AC34R2V4</accession>